<name>A0A1D6LEV7_MAIZE</name>
<feature type="region of interest" description="Disordered" evidence="1">
    <location>
        <begin position="1"/>
        <end position="27"/>
    </location>
</feature>
<organism evidence="2">
    <name type="scientific">Zea mays</name>
    <name type="common">Maize</name>
    <dbReference type="NCBI Taxonomy" id="4577"/>
    <lineage>
        <taxon>Eukaryota</taxon>
        <taxon>Viridiplantae</taxon>
        <taxon>Streptophyta</taxon>
        <taxon>Embryophyta</taxon>
        <taxon>Tracheophyta</taxon>
        <taxon>Spermatophyta</taxon>
        <taxon>Magnoliopsida</taxon>
        <taxon>Liliopsida</taxon>
        <taxon>Poales</taxon>
        <taxon>Poaceae</taxon>
        <taxon>PACMAD clade</taxon>
        <taxon>Panicoideae</taxon>
        <taxon>Andropogonodae</taxon>
        <taxon>Andropogoneae</taxon>
        <taxon>Tripsacinae</taxon>
        <taxon>Zea</taxon>
    </lineage>
</organism>
<evidence type="ECO:0000313" key="2">
    <source>
        <dbReference type="EMBL" id="AQK78480.1"/>
    </source>
</evidence>
<dbReference type="InParanoid" id="A0A1D6LEV7"/>
<accession>A0A1D6LEV7</accession>
<reference evidence="2" key="1">
    <citation type="submission" date="2015-12" db="EMBL/GenBank/DDBJ databases">
        <title>Update maize B73 reference genome by single molecule sequencing technologies.</title>
        <authorList>
            <consortium name="Maize Genome Sequencing Project"/>
            <person name="Ware D."/>
        </authorList>
    </citation>
    <scope>NUCLEOTIDE SEQUENCE</scope>
    <source>
        <tissue evidence="2">Seedling</tissue>
    </source>
</reference>
<proteinExistence type="predicted"/>
<dbReference type="EMBL" id="CM000782">
    <property type="protein sequence ID" value="AQK78480.1"/>
    <property type="molecule type" value="Genomic_DNA"/>
</dbReference>
<evidence type="ECO:0000256" key="1">
    <source>
        <dbReference type="SAM" id="MobiDB-lite"/>
    </source>
</evidence>
<gene>
    <name evidence="2" type="ORF">ZEAMMB73_Zm00001d035182</name>
</gene>
<feature type="compositionally biased region" description="Low complexity" evidence="1">
    <location>
        <begin position="17"/>
        <end position="27"/>
    </location>
</feature>
<dbReference type="AlphaFoldDB" id="A0A1D6LEV7"/>
<feature type="compositionally biased region" description="Basic and acidic residues" evidence="1">
    <location>
        <begin position="1"/>
        <end position="14"/>
    </location>
</feature>
<protein>
    <submittedName>
        <fullName evidence="2">Uncharacterized protein</fullName>
    </submittedName>
</protein>
<sequence>MDCHGRGKGNEKAILDSGESSGAAGGLSKTYVVTKEGKRIELKGTIKDPWSHGTKGGGFETWGTNSFVSKINKKKDANSQEHY</sequence>